<reference evidence="2 3" key="1">
    <citation type="journal article" date="2016" name="Mol. Biol. Evol.">
        <title>Comparative Genomics of Early-Diverging Mushroom-Forming Fungi Provides Insights into the Origins of Lignocellulose Decay Capabilities.</title>
        <authorList>
            <person name="Nagy L.G."/>
            <person name="Riley R."/>
            <person name="Tritt A."/>
            <person name="Adam C."/>
            <person name="Daum C."/>
            <person name="Floudas D."/>
            <person name="Sun H."/>
            <person name="Yadav J.S."/>
            <person name="Pangilinan J."/>
            <person name="Larsson K.H."/>
            <person name="Matsuura K."/>
            <person name="Barry K."/>
            <person name="Labutti K."/>
            <person name="Kuo R."/>
            <person name="Ohm R.A."/>
            <person name="Bhattacharya S.S."/>
            <person name="Shirouzu T."/>
            <person name="Yoshinaga Y."/>
            <person name="Martin F.M."/>
            <person name="Grigoriev I.V."/>
            <person name="Hibbett D.S."/>
        </authorList>
    </citation>
    <scope>NUCLEOTIDE SEQUENCE [LARGE SCALE GENOMIC DNA]</scope>
    <source>
        <strain evidence="2 3">HHB9708</strain>
    </source>
</reference>
<accession>A0A164PYS4</accession>
<keyword evidence="3" id="KW-1185">Reference proteome</keyword>
<dbReference type="AlphaFoldDB" id="A0A164PYS4"/>
<protein>
    <submittedName>
        <fullName evidence="2">Uncharacterized protein</fullName>
    </submittedName>
</protein>
<dbReference type="Proteomes" id="UP000076722">
    <property type="component" value="Unassembled WGS sequence"/>
</dbReference>
<dbReference type="EMBL" id="KV419430">
    <property type="protein sequence ID" value="KZS89161.1"/>
    <property type="molecule type" value="Genomic_DNA"/>
</dbReference>
<feature type="compositionally biased region" description="Basic and acidic residues" evidence="1">
    <location>
        <begin position="53"/>
        <end position="62"/>
    </location>
</feature>
<organism evidence="2 3">
    <name type="scientific">Sistotremastrum niveocremeum HHB9708</name>
    <dbReference type="NCBI Taxonomy" id="1314777"/>
    <lineage>
        <taxon>Eukaryota</taxon>
        <taxon>Fungi</taxon>
        <taxon>Dikarya</taxon>
        <taxon>Basidiomycota</taxon>
        <taxon>Agaricomycotina</taxon>
        <taxon>Agaricomycetes</taxon>
        <taxon>Sistotremastrales</taxon>
        <taxon>Sistotremastraceae</taxon>
        <taxon>Sertulicium</taxon>
        <taxon>Sertulicium niveocremeum</taxon>
    </lineage>
</organism>
<evidence type="ECO:0000313" key="3">
    <source>
        <dbReference type="Proteomes" id="UP000076722"/>
    </source>
</evidence>
<evidence type="ECO:0000256" key="1">
    <source>
        <dbReference type="SAM" id="MobiDB-lite"/>
    </source>
</evidence>
<proteinExistence type="predicted"/>
<feature type="region of interest" description="Disordered" evidence="1">
    <location>
        <begin position="1"/>
        <end position="29"/>
    </location>
</feature>
<name>A0A164PYS4_9AGAM</name>
<feature type="compositionally biased region" description="Gly residues" evidence="1">
    <location>
        <begin position="9"/>
        <end position="23"/>
    </location>
</feature>
<feature type="region of interest" description="Disordered" evidence="1">
    <location>
        <begin position="53"/>
        <end position="83"/>
    </location>
</feature>
<feature type="compositionally biased region" description="Basic residues" evidence="1">
    <location>
        <begin position="71"/>
        <end position="83"/>
    </location>
</feature>
<evidence type="ECO:0000313" key="2">
    <source>
        <dbReference type="EMBL" id="KZS89161.1"/>
    </source>
</evidence>
<gene>
    <name evidence="2" type="ORF">SISNIDRAFT_552300</name>
</gene>
<sequence>MSSHSYKTGKGGSAGSGISGRGGDFNLTPEQIQALQSGKATVNIDAAGGGDVHGRGIAERGGDIGAGAPATHRHVGKHHHHKH</sequence>